<evidence type="ECO:0000313" key="2">
    <source>
        <dbReference type="Proteomes" id="UP000253314"/>
    </source>
</evidence>
<sequence>MARTYYTEGGYTNYGSIIKIFMKNLEETTGDKSIRFCRKKVNSLVKQGRIRAKRYKKRMWQYDEQDAYNEAAREKRRREQQLTMFP</sequence>
<dbReference type="Proteomes" id="UP000253314">
    <property type="component" value="Unassembled WGS sequence"/>
</dbReference>
<keyword evidence="2" id="KW-1185">Reference proteome</keyword>
<reference evidence="1 2" key="1">
    <citation type="submission" date="2018-07" db="EMBL/GenBank/DDBJ databases">
        <title>Lottiidibacillus patelloidae gen. nov., sp. nov., isolated from the intestinal tract of a marine limpet and the reclassification of B. taeanensis BH030017T, B. algicola KMM 3737T and B. hwajinpoensis SW-72T as genus Lottiidibacillus.</title>
        <authorList>
            <person name="Liu R."/>
            <person name="Huang Z."/>
        </authorList>
    </citation>
    <scope>NUCLEOTIDE SEQUENCE [LARGE SCALE GENOMIC DNA]</scope>
    <source>
        <strain evidence="1 2">BH030017</strain>
    </source>
</reference>
<protein>
    <submittedName>
        <fullName evidence="1">Uncharacterized protein</fullName>
    </submittedName>
</protein>
<gene>
    <name evidence="1" type="ORF">DS031_09560</name>
</gene>
<comment type="caution">
    <text evidence="1">The sequence shown here is derived from an EMBL/GenBank/DDBJ whole genome shotgun (WGS) entry which is preliminary data.</text>
</comment>
<name>A0A366XYD3_9BACI</name>
<dbReference type="AlphaFoldDB" id="A0A366XYD3"/>
<evidence type="ECO:0000313" key="1">
    <source>
        <dbReference type="EMBL" id="RBW69769.1"/>
    </source>
</evidence>
<dbReference type="EMBL" id="QOCW01000008">
    <property type="protein sequence ID" value="RBW69769.1"/>
    <property type="molecule type" value="Genomic_DNA"/>
</dbReference>
<accession>A0A366XYD3</accession>
<proteinExistence type="predicted"/>
<organism evidence="1 2">
    <name type="scientific">Bacillus taeanensis</name>
    <dbReference type="NCBI Taxonomy" id="273032"/>
    <lineage>
        <taxon>Bacteria</taxon>
        <taxon>Bacillati</taxon>
        <taxon>Bacillota</taxon>
        <taxon>Bacilli</taxon>
        <taxon>Bacillales</taxon>
        <taxon>Bacillaceae</taxon>
        <taxon>Bacillus</taxon>
    </lineage>
</organism>
<dbReference type="RefSeq" id="WP_113805852.1">
    <property type="nucleotide sequence ID" value="NZ_QOCW01000008.1"/>
</dbReference>